<accession>M7Y1X0</accession>
<dbReference type="AlphaFoldDB" id="M7Y1X0"/>
<protein>
    <submittedName>
        <fullName evidence="1">Uncharacterized protein</fullName>
    </submittedName>
</protein>
<gene>
    <name evidence="1" type="ORF">C943_03424</name>
</gene>
<evidence type="ECO:0000313" key="2">
    <source>
        <dbReference type="Proteomes" id="UP000010953"/>
    </source>
</evidence>
<comment type="caution">
    <text evidence="1">The sequence shown here is derived from an EMBL/GenBank/DDBJ whole genome shotgun (WGS) entry which is preliminary data.</text>
</comment>
<dbReference type="Proteomes" id="UP000010953">
    <property type="component" value="Unassembled WGS sequence"/>
</dbReference>
<sequence length="44" mass="5218">MGLDTGKWFGSNFRNFCDNLLQKKKDASRLLSWFVNFTPCRFID</sequence>
<evidence type="ECO:0000313" key="1">
    <source>
        <dbReference type="EMBL" id="EMS34737.1"/>
    </source>
</evidence>
<proteinExistence type="predicted"/>
<keyword evidence="2" id="KW-1185">Reference proteome</keyword>
<dbReference type="EMBL" id="AMZY02000005">
    <property type="protein sequence ID" value="EMS34737.1"/>
    <property type="molecule type" value="Genomic_DNA"/>
</dbReference>
<name>M7Y1X0_9BACT</name>
<dbReference type="STRING" id="1239962.C943_03424"/>
<reference evidence="1" key="1">
    <citation type="submission" date="2013-01" db="EMBL/GenBank/DDBJ databases">
        <title>Genome assembly of Mariniradius saccharolyticus AK6.</title>
        <authorList>
            <person name="Vaidya B."/>
            <person name="Khatri I."/>
            <person name="Tanuku N.R.S."/>
            <person name="Subramanian S."/>
            <person name="Pinnaka A."/>
        </authorList>
    </citation>
    <scope>NUCLEOTIDE SEQUENCE [LARGE SCALE GENOMIC DNA]</scope>
    <source>
        <strain evidence="1">AK6</strain>
    </source>
</reference>
<dbReference type="InParanoid" id="M7Y1X0"/>
<organism evidence="1 2">
    <name type="scientific">Mariniradius saccharolyticus AK6</name>
    <dbReference type="NCBI Taxonomy" id="1239962"/>
    <lineage>
        <taxon>Bacteria</taxon>
        <taxon>Pseudomonadati</taxon>
        <taxon>Bacteroidota</taxon>
        <taxon>Cytophagia</taxon>
        <taxon>Cytophagales</taxon>
        <taxon>Cyclobacteriaceae</taxon>
        <taxon>Mariniradius</taxon>
    </lineage>
</organism>